<feature type="region of interest" description="Disordered" evidence="1">
    <location>
        <begin position="93"/>
        <end position="112"/>
    </location>
</feature>
<dbReference type="InterPro" id="IPR050868">
    <property type="entry name" value="ELMO_domain-containing"/>
</dbReference>
<dbReference type="Proteomes" id="UP000001072">
    <property type="component" value="Unassembled WGS sequence"/>
</dbReference>
<evidence type="ECO:0000313" key="3">
    <source>
        <dbReference type="EMBL" id="EGG13093.1"/>
    </source>
</evidence>
<sequence length="388" mass="43263">MSSSNSRTTFKPIQPSSYWALIVFHFSVPTFLDVWRQFIVNSPYSSFLLALHRSIKFAFKCVCLVCSQSKTNTSEIGRALRLAHASRVTATSHYLDEPDDDEGSGARSGTDELSDGLAVWRIDWALRHSVTLMNEKATLNTGSTDTEDVALAILSVKSIDPVYTPTLVLCLNRTRAADQSIKMVLARSNTTYNPATDSSRLRDLWKLLKPGKPLESLHTKSWQDIGFQGSDPSTDFRGSAILGLDALILFGHRYGKAAQDLVAEAVDGGPSWYPWALASINITWWCISLAKQHQLQYFLLSPIQDKSYEEIDVPIELLPFLILQTKLTFLFHSFWRRLDPPPNVMQFESKFKVFKGSVESGLVKGLIGGHGVGWIDEIEGNLGKDTGM</sequence>
<proteinExistence type="predicted"/>
<dbReference type="HOGENOM" id="CLU_639571_0_0_1"/>
<dbReference type="Pfam" id="PF04727">
    <property type="entry name" value="ELMO_CED12"/>
    <property type="match status" value="1"/>
</dbReference>
<organism evidence="4">
    <name type="scientific">Melampsora larici-populina (strain 98AG31 / pathotype 3-4-7)</name>
    <name type="common">Poplar leaf rust fungus</name>
    <dbReference type="NCBI Taxonomy" id="747676"/>
    <lineage>
        <taxon>Eukaryota</taxon>
        <taxon>Fungi</taxon>
        <taxon>Dikarya</taxon>
        <taxon>Basidiomycota</taxon>
        <taxon>Pucciniomycotina</taxon>
        <taxon>Pucciniomycetes</taxon>
        <taxon>Pucciniales</taxon>
        <taxon>Melampsoraceae</taxon>
        <taxon>Melampsora</taxon>
    </lineage>
</organism>
<dbReference type="PANTHER" id="PTHR12771">
    <property type="entry name" value="ENGULFMENT AND CELL MOTILITY"/>
    <property type="match status" value="1"/>
</dbReference>
<evidence type="ECO:0000313" key="4">
    <source>
        <dbReference type="Proteomes" id="UP000001072"/>
    </source>
</evidence>
<dbReference type="STRING" id="747676.F4R3W0"/>
<accession>F4R3W0</accession>
<evidence type="ECO:0000259" key="2">
    <source>
        <dbReference type="PROSITE" id="PS51335"/>
    </source>
</evidence>
<protein>
    <recommendedName>
        <fullName evidence="2">ELMO domain-containing protein</fullName>
    </recommendedName>
</protein>
<dbReference type="OrthoDB" id="67155at2759"/>
<dbReference type="PROSITE" id="PS51335">
    <property type="entry name" value="ELMO"/>
    <property type="match status" value="1"/>
</dbReference>
<name>F4R3W0_MELLP</name>
<dbReference type="PANTHER" id="PTHR12771:SF51">
    <property type="entry name" value="LD01482P"/>
    <property type="match status" value="1"/>
</dbReference>
<evidence type="ECO:0000256" key="1">
    <source>
        <dbReference type="SAM" id="MobiDB-lite"/>
    </source>
</evidence>
<dbReference type="InParanoid" id="F4R3W0"/>
<dbReference type="EMBL" id="GL883090">
    <property type="protein sequence ID" value="EGG13093.1"/>
    <property type="molecule type" value="Genomic_DNA"/>
</dbReference>
<dbReference type="KEGG" id="mlr:MELLADRAFT_86923"/>
<dbReference type="GeneID" id="18934337"/>
<reference evidence="4" key="1">
    <citation type="journal article" date="2011" name="Proc. Natl. Acad. Sci. U.S.A.">
        <title>Obligate biotrophy features unraveled by the genomic analysis of rust fungi.</title>
        <authorList>
            <person name="Duplessis S."/>
            <person name="Cuomo C.A."/>
            <person name="Lin Y.-C."/>
            <person name="Aerts A."/>
            <person name="Tisserant E."/>
            <person name="Veneault-Fourrey C."/>
            <person name="Joly D.L."/>
            <person name="Hacquard S."/>
            <person name="Amselem J."/>
            <person name="Cantarel B.L."/>
            <person name="Chiu R."/>
            <person name="Coutinho P.M."/>
            <person name="Feau N."/>
            <person name="Field M."/>
            <person name="Frey P."/>
            <person name="Gelhaye E."/>
            <person name="Goldberg J."/>
            <person name="Grabherr M.G."/>
            <person name="Kodira C.D."/>
            <person name="Kohler A."/>
            <person name="Kuees U."/>
            <person name="Lindquist E.A."/>
            <person name="Lucas S.M."/>
            <person name="Mago R."/>
            <person name="Mauceli E."/>
            <person name="Morin E."/>
            <person name="Murat C."/>
            <person name="Pangilinan J.L."/>
            <person name="Park R."/>
            <person name="Pearson M."/>
            <person name="Quesneville H."/>
            <person name="Rouhier N."/>
            <person name="Sakthikumar S."/>
            <person name="Salamov A.A."/>
            <person name="Schmutz J."/>
            <person name="Selles B."/>
            <person name="Shapiro H."/>
            <person name="Tanguay P."/>
            <person name="Tuskan G.A."/>
            <person name="Henrissat B."/>
            <person name="Van de Peer Y."/>
            <person name="Rouze P."/>
            <person name="Ellis J.G."/>
            <person name="Dodds P.N."/>
            <person name="Schein J.E."/>
            <person name="Zhong S."/>
            <person name="Hamelin R.C."/>
            <person name="Grigoriev I.V."/>
            <person name="Szabo L.J."/>
            <person name="Martin F."/>
        </authorList>
    </citation>
    <scope>NUCLEOTIDE SEQUENCE [LARGE SCALE GENOMIC DNA]</scope>
    <source>
        <strain evidence="4">98AG31 / pathotype 3-4-7</strain>
    </source>
</reference>
<feature type="domain" description="ELMO" evidence="2">
    <location>
        <begin position="196"/>
        <end position="362"/>
    </location>
</feature>
<dbReference type="GO" id="GO:0005096">
    <property type="term" value="F:GTPase activator activity"/>
    <property type="evidence" value="ECO:0007669"/>
    <property type="project" value="TreeGrafter"/>
</dbReference>
<dbReference type="AlphaFoldDB" id="F4R3W0"/>
<gene>
    <name evidence="3" type="ORF">MELLADRAFT_86923</name>
</gene>
<dbReference type="eggNOG" id="KOG2998">
    <property type="taxonomic scope" value="Eukaryota"/>
</dbReference>
<keyword evidence="4" id="KW-1185">Reference proteome</keyword>
<dbReference type="VEuPathDB" id="FungiDB:MELLADRAFT_86923"/>
<dbReference type="InterPro" id="IPR006816">
    <property type="entry name" value="ELMO_dom"/>
</dbReference>
<dbReference type="RefSeq" id="XP_007404031.1">
    <property type="nucleotide sequence ID" value="XM_007403969.1"/>
</dbReference>